<comment type="caution">
    <text evidence="1">The sequence shown here is derived from an EMBL/GenBank/DDBJ whole genome shotgun (WGS) entry which is preliminary data.</text>
</comment>
<dbReference type="Pfam" id="PF12452">
    <property type="entry name" value="DUF3685"/>
    <property type="match status" value="1"/>
</dbReference>
<evidence type="ECO:0000313" key="2">
    <source>
        <dbReference type="Proteomes" id="UP001472677"/>
    </source>
</evidence>
<dbReference type="PANTHER" id="PTHR36807:SF2">
    <property type="entry name" value="PHOSPHOGLYCOLATE PHOSPHATASE"/>
    <property type="match status" value="1"/>
</dbReference>
<dbReference type="InterPro" id="IPR022552">
    <property type="entry name" value="UPF_Ycf55"/>
</dbReference>
<dbReference type="EMBL" id="JBBPBM010000004">
    <property type="protein sequence ID" value="KAK8588431.1"/>
    <property type="molecule type" value="Genomic_DNA"/>
</dbReference>
<dbReference type="PANTHER" id="PTHR36807">
    <property type="entry name" value="PHOSPHOGLYCOLATE PHOSPHATASE"/>
    <property type="match status" value="1"/>
</dbReference>
<accession>A0ABR2FW10</accession>
<dbReference type="Proteomes" id="UP001472677">
    <property type="component" value="Unassembled WGS sequence"/>
</dbReference>
<name>A0ABR2FW10_9ROSI</name>
<organism evidence="1 2">
    <name type="scientific">Hibiscus sabdariffa</name>
    <name type="common">roselle</name>
    <dbReference type="NCBI Taxonomy" id="183260"/>
    <lineage>
        <taxon>Eukaryota</taxon>
        <taxon>Viridiplantae</taxon>
        <taxon>Streptophyta</taxon>
        <taxon>Embryophyta</taxon>
        <taxon>Tracheophyta</taxon>
        <taxon>Spermatophyta</taxon>
        <taxon>Magnoliopsida</taxon>
        <taxon>eudicotyledons</taxon>
        <taxon>Gunneridae</taxon>
        <taxon>Pentapetalae</taxon>
        <taxon>rosids</taxon>
        <taxon>malvids</taxon>
        <taxon>Malvales</taxon>
        <taxon>Malvaceae</taxon>
        <taxon>Malvoideae</taxon>
        <taxon>Hibiscus</taxon>
    </lineage>
</organism>
<proteinExistence type="predicted"/>
<protein>
    <submittedName>
        <fullName evidence="1">Uncharacterized protein</fullName>
    </submittedName>
</protein>
<evidence type="ECO:0000313" key="1">
    <source>
        <dbReference type="EMBL" id="KAK8588431.1"/>
    </source>
</evidence>
<keyword evidence="2" id="KW-1185">Reference proteome</keyword>
<sequence>MYSCTWANEVLTYLRPIKSIHVGKTKFYPVKNRSETGTTRISLVNAGGNAVIASLETAVFYLNQMAAPSCFKLHLHPSFPKQGGFVNRNSNVRTPPRKFSNGSCKMLWLSTWRKRKVDNPFSPNLKVSPRSMETPLRSSCVCSLVDSVGITASEWVTVGDQLLLMTGIFLTYMAGVIPVQNSGSAYQKNIDDDDAFAQGSTSSGSSRTDSDQENLRPAWDVVRGKLLDSLDIIGRGNDFKNAVLDEQQCAKRPLSLYALSEGSKIRLLWASLQQLEEEVKKNAGTSDTVNMDDWLIAFSRMIQNSCKLICFSWMKKELGLETNDMELVSLITEKLNGDDTVLQNITKSGKKSLYAELLYFLRFGSLRKHCCYDQRLFTLYGDSILEDLVITLADGIASTYLELISVDGNLSDEVNDLGLAICNLSTRALQKLRNEISDVVRRELFLIFERLEYFIKLSALNQWLYQNLEAIVSMYEDRFDLYTLKSQLIEENSSDYAETYSWWKKLMLRKYESVPTSLQYVVISHFSMAVKRTKELRALTGWRYYFSLFLELSDISLPMVRAVIDKVSNAISFFLVCLIGRSLGLIYTGIRQSLRWK</sequence>
<reference evidence="1 2" key="1">
    <citation type="journal article" date="2024" name="G3 (Bethesda)">
        <title>Genome assembly of Hibiscus sabdariffa L. provides insights into metabolisms of medicinal natural products.</title>
        <authorList>
            <person name="Kim T."/>
        </authorList>
    </citation>
    <scope>NUCLEOTIDE SEQUENCE [LARGE SCALE GENOMIC DNA]</scope>
    <source>
        <strain evidence="1">TK-2024</strain>
        <tissue evidence="1">Old leaves</tissue>
    </source>
</reference>
<gene>
    <name evidence="1" type="ORF">V6N12_022873</name>
</gene>